<dbReference type="Pfam" id="PF14390">
    <property type="entry name" value="DUF4420"/>
    <property type="match status" value="1"/>
</dbReference>
<name>D7WDK9_9CORY</name>
<dbReference type="HOGENOM" id="CLU_069764_1_1_11"/>
<evidence type="ECO:0000313" key="2">
    <source>
        <dbReference type="Proteomes" id="UP000004208"/>
    </source>
</evidence>
<protein>
    <recommendedName>
        <fullName evidence="3">PD-(D/E)XK motif protein</fullName>
    </recommendedName>
</protein>
<dbReference type="RefSeq" id="WP_005290713.1">
    <property type="nucleotide sequence ID" value="NZ_CM000961.1"/>
</dbReference>
<comment type="caution">
    <text evidence="1">The sequence shown here is derived from an EMBL/GenBank/DDBJ whole genome shotgun (WGS) entry which is preliminary data.</text>
</comment>
<dbReference type="eggNOG" id="ENOG50310IU">
    <property type="taxonomic scope" value="Bacteria"/>
</dbReference>
<dbReference type="Proteomes" id="UP000004208">
    <property type="component" value="Unassembled WGS sequence"/>
</dbReference>
<dbReference type="EMBL" id="ACLJ02000003">
    <property type="protein sequence ID" value="EFK54240.1"/>
    <property type="molecule type" value="Genomic_DNA"/>
</dbReference>
<keyword evidence="2" id="KW-1185">Reference proteome</keyword>
<reference evidence="1" key="1">
    <citation type="submission" date="2010-06" db="EMBL/GenBank/DDBJ databases">
        <authorList>
            <person name="Muzny D."/>
            <person name="Qin X."/>
            <person name="Buhay C."/>
            <person name="Dugan-Rocha S."/>
            <person name="Ding Y."/>
            <person name="Chen G."/>
            <person name="Hawes A."/>
            <person name="Holder M."/>
            <person name="Jhangiani S."/>
            <person name="Johnson A."/>
            <person name="Khan Z."/>
            <person name="Li Z."/>
            <person name="Liu W."/>
            <person name="Liu X."/>
            <person name="Perez L."/>
            <person name="Shen H."/>
            <person name="Wang Q."/>
            <person name="Watt J."/>
            <person name="Xi L."/>
            <person name="Xin Y."/>
            <person name="Zhou J."/>
            <person name="Deng J."/>
            <person name="Jiang H."/>
            <person name="Liu Y."/>
            <person name="Qu J."/>
            <person name="Song X.-Z."/>
            <person name="Zhang L."/>
            <person name="Villasana D."/>
            <person name="Johnson A."/>
            <person name="Liu J."/>
            <person name="Liyanage D."/>
            <person name="Lorensuhewa L."/>
            <person name="Robinson T."/>
            <person name="Song A."/>
            <person name="Song B.-B."/>
            <person name="Dinh H."/>
            <person name="Thornton R."/>
            <person name="Coyle M."/>
            <person name="Francisco L."/>
            <person name="Jackson L."/>
            <person name="Javaid M."/>
            <person name="Korchina V."/>
            <person name="Kovar C."/>
            <person name="Mata R."/>
            <person name="Mathew T."/>
            <person name="Ngo R."/>
            <person name="Nguyen L."/>
            <person name="Nguyen N."/>
            <person name="Okwuonu G."/>
            <person name="Ongeri F."/>
            <person name="Pham C."/>
            <person name="Simmons D."/>
            <person name="Wilczek-Boney K."/>
            <person name="Hale W."/>
            <person name="Jakkamsetti A."/>
            <person name="Pham P."/>
            <person name="Ruth R."/>
            <person name="San Lucas F."/>
            <person name="Warren J."/>
            <person name="Zhang J."/>
            <person name="Zhao Z."/>
            <person name="Zhou C."/>
            <person name="Zhu D."/>
            <person name="Lee S."/>
            <person name="Bess C."/>
            <person name="Blankenburg K."/>
            <person name="Forbes L."/>
            <person name="Fu Q."/>
            <person name="Gubbala S."/>
            <person name="Hirani K."/>
            <person name="Jayaseelan J.C."/>
            <person name="Lara F."/>
            <person name="Munidasa M."/>
            <person name="Palculict T."/>
            <person name="Patil S."/>
            <person name="Pu L.-L."/>
            <person name="Saada N."/>
            <person name="Tang L."/>
            <person name="Weissenberger G."/>
            <person name="Zhu Y."/>
            <person name="Hemphill L."/>
            <person name="Shang Y."/>
            <person name="Youmans B."/>
            <person name="Ayvaz T."/>
            <person name="Ross M."/>
            <person name="Santibanez J."/>
            <person name="Aqrawi P."/>
            <person name="Gross S."/>
            <person name="Joshi V."/>
            <person name="Fowler G."/>
            <person name="Nazareth L."/>
            <person name="Reid J."/>
            <person name="Worley K."/>
            <person name="Petrosino J."/>
            <person name="Highlander S."/>
            <person name="Gibbs R."/>
        </authorList>
    </citation>
    <scope>NUCLEOTIDE SEQUENCE [LARGE SCALE GENOMIC DNA]</scope>
    <source>
        <strain evidence="1">ATCC 33030</strain>
    </source>
</reference>
<accession>D7WDK9</accession>
<organism evidence="1 2">
    <name type="scientific">Corynebacterium genitalium ATCC 33030</name>
    <dbReference type="NCBI Taxonomy" id="585529"/>
    <lineage>
        <taxon>Bacteria</taxon>
        <taxon>Bacillati</taxon>
        <taxon>Actinomycetota</taxon>
        <taxon>Actinomycetes</taxon>
        <taxon>Mycobacteriales</taxon>
        <taxon>Corynebacteriaceae</taxon>
        <taxon>Corynebacterium</taxon>
    </lineage>
</organism>
<dbReference type="InterPro" id="IPR025534">
    <property type="entry name" value="DUF4420"/>
</dbReference>
<dbReference type="OrthoDB" id="4854145at2"/>
<dbReference type="AlphaFoldDB" id="D7WDK9"/>
<evidence type="ECO:0000313" key="1">
    <source>
        <dbReference type="EMBL" id="EFK54240.1"/>
    </source>
</evidence>
<gene>
    <name evidence="1" type="ORF">HMPREF0291_11897</name>
</gene>
<evidence type="ECO:0008006" key="3">
    <source>
        <dbReference type="Google" id="ProtNLM"/>
    </source>
</evidence>
<dbReference type="STRING" id="585529.HMPREF0291_11897"/>
<sequence length="327" mass="36411">MNLTRFDLHRAWNLAAGLPNSDEWNAVRLGLTANGNQVLLALDVHGLRHLLVPAKTKRYSLRANGELNVEVGQRAFKFFDDTTEYGRYVDIACLNPNLNDQFDHLVLAVLERLDGSLDGAEEAVLEVAKWRTLFATLAKASKLTVEEKIGAFAEIFVLESVIRSREDFSPESWTGPQREPHDFELSNLSIEVKGFSQDKNRVRINGLRQLDQTDSKPLLLVMITVEAHDDGFAIGELLDRVISGRVDEHALRQRAAMSGVFGSSEDSDRFVVKGAMTCWVEDPFPRITGSAIECKGITNVHYDISLNAVLPFMSAVEPQDLGGVFNE</sequence>
<proteinExistence type="predicted"/>